<comment type="caution">
    <text evidence="4">The sequence shown here is derived from an EMBL/GenBank/DDBJ whole genome shotgun (WGS) entry which is preliminary data.</text>
</comment>
<dbReference type="InterPro" id="IPR033412">
    <property type="entry name" value="PFOR_II"/>
</dbReference>
<feature type="domain" description="Pyruvate:ferredoxin oxidoreductase core" evidence="3">
    <location>
        <begin position="284"/>
        <end position="387"/>
    </location>
</feature>
<accession>A0A447D0K2</accession>
<dbReference type="InterPro" id="IPR009014">
    <property type="entry name" value="Transketo_C/PFOR_II"/>
</dbReference>
<dbReference type="FunFam" id="3.40.50.920:FF:000010">
    <property type="entry name" value="Pyruvate ferredoxin oxidoreductase, alpha subunit"/>
    <property type="match status" value="1"/>
</dbReference>
<dbReference type="InterPro" id="IPR050722">
    <property type="entry name" value="Pyruvate:ferred/Flavod_OxRd"/>
</dbReference>
<feature type="domain" description="Pyruvate flavodoxin/ferredoxin oxidoreductase pyrimidine binding" evidence="2">
    <location>
        <begin position="33"/>
        <end position="228"/>
    </location>
</feature>
<dbReference type="Gene3D" id="3.40.50.920">
    <property type="match status" value="1"/>
</dbReference>
<dbReference type="GO" id="GO:0019752">
    <property type="term" value="P:carboxylic acid metabolic process"/>
    <property type="evidence" value="ECO:0007669"/>
    <property type="project" value="UniProtKB-ARBA"/>
</dbReference>
<dbReference type="Pfam" id="PF17147">
    <property type="entry name" value="PFOR_II"/>
    <property type="match status" value="1"/>
</dbReference>
<dbReference type="GO" id="GO:0006979">
    <property type="term" value="P:response to oxidative stress"/>
    <property type="evidence" value="ECO:0007669"/>
    <property type="project" value="TreeGrafter"/>
</dbReference>
<dbReference type="AlphaFoldDB" id="A0A447D0K2"/>
<dbReference type="Gene3D" id="3.40.50.970">
    <property type="match status" value="1"/>
</dbReference>
<dbReference type="Proteomes" id="UP000289200">
    <property type="component" value="Unassembled WGS sequence"/>
</dbReference>
<dbReference type="PANTHER" id="PTHR32154">
    <property type="entry name" value="PYRUVATE-FLAVODOXIN OXIDOREDUCTASE-RELATED"/>
    <property type="match status" value="1"/>
</dbReference>
<sequence length="414" mass="44254">MTMAVREAGTAAATRPRHIVCEGNEAAALAVAMVRPDMLSVYPITPQSSLVEHLAKLCADGRMDAEIVDAEGEHSVLSVLQGAALAGGRTFTATCGPGLAFMFEPYWRTPGLRLPIVMALVTRDGITPQSVWGGHQDAMTVREAGWIQMYCETVQEVLDTTIMAFRIAEHRDVMLPVNVCLDGNYLSYGAARVTLPDQAGVDAFMGERNINWHAALDPLRPMAVDPLTGGSGGKGPAAFLRYRKGQCRGMQNALRVITEVHDEYAARFGRAFAPLVERYRMDDAEIALVTLGSMTGAAKDAVDEARAAGRRVGIVKIKTFSPFPVEALAQALAGVGAIGVVDRSVGFRWNCGPVFQELLGVLYRLGRPVPAASFIGGLAGADLTVEHFHAVIARTAALLGGDVPDGPIWVNEND</sequence>
<dbReference type="InterPro" id="IPR029061">
    <property type="entry name" value="THDP-binding"/>
</dbReference>
<name>A0A447D0K2_9BRAD</name>
<protein>
    <submittedName>
        <fullName evidence="4">NADH-dependent phenylglyoxylate dehydrogenase subunit alpha</fullName>
    </submittedName>
</protein>
<keyword evidence="5" id="KW-1185">Reference proteome</keyword>
<dbReference type="SUPFAM" id="SSF52518">
    <property type="entry name" value="Thiamin diphosphate-binding fold (THDP-binding)"/>
    <property type="match status" value="1"/>
</dbReference>
<dbReference type="EMBL" id="UWOC01000185">
    <property type="protein sequence ID" value="VCU10995.1"/>
    <property type="molecule type" value="Genomic_DNA"/>
</dbReference>
<dbReference type="CDD" id="cd07034">
    <property type="entry name" value="TPP_PYR_PFOR_IOR-alpha_like"/>
    <property type="match status" value="1"/>
</dbReference>
<dbReference type="PANTHER" id="PTHR32154:SF0">
    <property type="entry name" value="PYRUVATE-FLAVODOXIN OXIDOREDUCTASE-RELATED"/>
    <property type="match status" value="1"/>
</dbReference>
<dbReference type="NCBIfam" id="NF045764">
    <property type="entry name" value="PhenlGlyoxDHPadG"/>
    <property type="match status" value="1"/>
</dbReference>
<dbReference type="GO" id="GO:0016903">
    <property type="term" value="F:oxidoreductase activity, acting on the aldehyde or oxo group of donors"/>
    <property type="evidence" value="ECO:0007669"/>
    <property type="project" value="UniProtKB-ARBA"/>
</dbReference>
<keyword evidence="1" id="KW-0560">Oxidoreductase</keyword>
<dbReference type="Pfam" id="PF01855">
    <property type="entry name" value="POR_N"/>
    <property type="match status" value="1"/>
</dbReference>
<evidence type="ECO:0000259" key="2">
    <source>
        <dbReference type="Pfam" id="PF01855"/>
    </source>
</evidence>
<evidence type="ECO:0000313" key="4">
    <source>
        <dbReference type="EMBL" id="VCU10995.1"/>
    </source>
</evidence>
<gene>
    <name evidence="4" type="primary">padG</name>
    <name evidence="4" type="ORF">RHODGE_RHODGE_04199</name>
</gene>
<dbReference type="InterPro" id="IPR002880">
    <property type="entry name" value="Pyrv_Fd/Flavodoxin_OxRdtase_N"/>
</dbReference>
<dbReference type="SUPFAM" id="SSF52922">
    <property type="entry name" value="TK C-terminal domain-like"/>
    <property type="match status" value="1"/>
</dbReference>
<organism evidence="4 5">
    <name type="scientific">Rhodoplanes serenus</name>
    <dbReference type="NCBI Taxonomy" id="200615"/>
    <lineage>
        <taxon>Bacteria</taxon>
        <taxon>Pseudomonadati</taxon>
        <taxon>Pseudomonadota</taxon>
        <taxon>Alphaproteobacteria</taxon>
        <taxon>Hyphomicrobiales</taxon>
        <taxon>Nitrobacteraceae</taxon>
        <taxon>Rhodoplanes</taxon>
    </lineage>
</organism>
<dbReference type="InterPro" id="IPR054807">
    <property type="entry name" value="PadG"/>
</dbReference>
<dbReference type="RefSeq" id="WP_129611032.1">
    <property type="nucleotide sequence ID" value="NZ_UWOC01000185.1"/>
</dbReference>
<proteinExistence type="predicted"/>
<reference evidence="5" key="1">
    <citation type="submission" date="2018-10" db="EMBL/GenBank/DDBJ databases">
        <authorList>
            <person name="Peiro R."/>
            <person name="Begona"/>
            <person name="Cbmso G."/>
            <person name="Lopez M."/>
            <person name="Gonzalez S."/>
            <person name="Sacristan E."/>
            <person name="Castillo E."/>
        </authorList>
    </citation>
    <scope>NUCLEOTIDE SEQUENCE [LARGE SCALE GENOMIC DNA]</scope>
</reference>
<evidence type="ECO:0000256" key="1">
    <source>
        <dbReference type="ARBA" id="ARBA00023002"/>
    </source>
</evidence>
<dbReference type="OrthoDB" id="9794954at2"/>
<dbReference type="FunFam" id="3.40.50.970:FF:000012">
    <property type="entry name" value="Pyruvate:ferredoxin (Flavodoxin) oxidoreductase"/>
    <property type="match status" value="1"/>
</dbReference>
<evidence type="ECO:0000313" key="5">
    <source>
        <dbReference type="Proteomes" id="UP000289200"/>
    </source>
</evidence>
<evidence type="ECO:0000259" key="3">
    <source>
        <dbReference type="Pfam" id="PF17147"/>
    </source>
</evidence>